<gene>
    <name evidence="12 13" type="primary">crcB</name>
    <name evidence="12" type="synonym">fluC</name>
    <name evidence="13" type="ORF">MRS75_13010</name>
</gene>
<comment type="similarity">
    <text evidence="10 12">Belongs to the fluoride channel Fluc/FEX (TC 1.A.43) family.</text>
</comment>
<dbReference type="NCBIfam" id="TIGR00494">
    <property type="entry name" value="crcB"/>
    <property type="match status" value="1"/>
</dbReference>
<comment type="catalytic activity">
    <reaction evidence="11">
        <text>fluoride(in) = fluoride(out)</text>
        <dbReference type="Rhea" id="RHEA:76159"/>
        <dbReference type="ChEBI" id="CHEBI:17051"/>
    </reaction>
    <physiologicalReaction direction="left-to-right" evidence="11">
        <dbReference type="Rhea" id="RHEA:76160"/>
    </physiologicalReaction>
</comment>
<keyword evidence="6 12" id="KW-0915">Sodium</keyword>
<keyword evidence="12" id="KW-0813">Transport</keyword>
<evidence type="ECO:0000256" key="12">
    <source>
        <dbReference type="HAMAP-Rule" id="MF_00454"/>
    </source>
</evidence>
<evidence type="ECO:0000256" key="1">
    <source>
        <dbReference type="ARBA" id="ARBA00004651"/>
    </source>
</evidence>
<keyword evidence="4 12" id="KW-0812">Transmembrane</keyword>
<dbReference type="GO" id="GO:0062054">
    <property type="term" value="F:fluoride channel activity"/>
    <property type="evidence" value="ECO:0007669"/>
    <property type="project" value="UniProtKB-UniRule"/>
</dbReference>
<comment type="function">
    <text evidence="12">Fluoride-specific ion channel. Important for reducing fluoride concentration in the cell, thus reducing its toxicity.</text>
</comment>
<feature type="transmembrane region" description="Helical" evidence="12">
    <location>
        <begin position="67"/>
        <end position="85"/>
    </location>
</feature>
<keyword evidence="12" id="KW-0479">Metal-binding</keyword>
<name>A0AAE3QGL8_9HYPH</name>
<dbReference type="Proteomes" id="UP001161580">
    <property type="component" value="Unassembled WGS sequence"/>
</dbReference>
<organism evidence="13 14">
    <name type="scientific">Ferirhizobium litorale</name>
    <dbReference type="NCBI Taxonomy" id="2927786"/>
    <lineage>
        <taxon>Bacteria</taxon>
        <taxon>Pseudomonadati</taxon>
        <taxon>Pseudomonadota</taxon>
        <taxon>Alphaproteobacteria</taxon>
        <taxon>Hyphomicrobiales</taxon>
        <taxon>Rhizobiaceae</taxon>
        <taxon>Ferirhizobium</taxon>
    </lineage>
</organism>
<dbReference type="RefSeq" id="WP_311787678.1">
    <property type="nucleotide sequence ID" value="NZ_JALDYY010000010.1"/>
</dbReference>
<comment type="caution">
    <text evidence="13">The sequence shown here is derived from an EMBL/GenBank/DDBJ whole genome shotgun (WGS) entry which is preliminary data.</text>
</comment>
<comment type="activity regulation">
    <text evidence="12">Na(+) is not transported, but it plays an essential structural role and its presence is essential for fluoride channel function.</text>
</comment>
<dbReference type="AlphaFoldDB" id="A0AAE3QGL8"/>
<feature type="transmembrane region" description="Helical" evidence="12">
    <location>
        <begin position="97"/>
        <end position="121"/>
    </location>
</feature>
<keyword evidence="5 12" id="KW-1133">Transmembrane helix</keyword>
<evidence type="ECO:0000256" key="6">
    <source>
        <dbReference type="ARBA" id="ARBA00023053"/>
    </source>
</evidence>
<evidence type="ECO:0000256" key="2">
    <source>
        <dbReference type="ARBA" id="ARBA00022475"/>
    </source>
</evidence>
<evidence type="ECO:0000256" key="5">
    <source>
        <dbReference type="ARBA" id="ARBA00022989"/>
    </source>
</evidence>
<evidence type="ECO:0000313" key="14">
    <source>
        <dbReference type="Proteomes" id="UP001161580"/>
    </source>
</evidence>
<keyword evidence="3" id="KW-0997">Cell inner membrane</keyword>
<keyword evidence="2 12" id="KW-1003">Cell membrane</keyword>
<keyword evidence="14" id="KW-1185">Reference proteome</keyword>
<evidence type="ECO:0000256" key="11">
    <source>
        <dbReference type="ARBA" id="ARBA00035585"/>
    </source>
</evidence>
<evidence type="ECO:0000256" key="3">
    <source>
        <dbReference type="ARBA" id="ARBA00022519"/>
    </source>
</evidence>
<dbReference type="NCBIfam" id="NF010791">
    <property type="entry name" value="PRK14195.1"/>
    <property type="match status" value="1"/>
</dbReference>
<protein>
    <recommendedName>
        <fullName evidence="12">Fluoride-specific ion channel FluC</fullName>
    </recommendedName>
</protein>
<dbReference type="EMBL" id="JALDYZ010000006">
    <property type="protein sequence ID" value="MDI7923001.1"/>
    <property type="molecule type" value="Genomic_DNA"/>
</dbReference>
<evidence type="ECO:0000256" key="8">
    <source>
        <dbReference type="ARBA" id="ARBA00023136"/>
    </source>
</evidence>
<dbReference type="GO" id="GO:0046872">
    <property type="term" value="F:metal ion binding"/>
    <property type="evidence" value="ECO:0007669"/>
    <property type="project" value="UniProtKB-KW"/>
</dbReference>
<keyword evidence="9 12" id="KW-0407">Ion channel</keyword>
<dbReference type="GO" id="GO:0140114">
    <property type="term" value="P:cellular detoxification of fluoride"/>
    <property type="evidence" value="ECO:0007669"/>
    <property type="project" value="UniProtKB-UniRule"/>
</dbReference>
<keyword evidence="8 12" id="KW-0472">Membrane</keyword>
<feature type="binding site" evidence="12">
    <location>
        <position position="78"/>
    </location>
    <ligand>
        <name>Na(+)</name>
        <dbReference type="ChEBI" id="CHEBI:29101"/>
        <note>structural</note>
    </ligand>
</feature>
<dbReference type="InterPro" id="IPR003691">
    <property type="entry name" value="FluC"/>
</dbReference>
<proteinExistence type="inferred from homology"/>
<evidence type="ECO:0000313" key="13">
    <source>
        <dbReference type="EMBL" id="MDI7923001.1"/>
    </source>
</evidence>
<dbReference type="PANTHER" id="PTHR28259">
    <property type="entry name" value="FLUORIDE EXPORT PROTEIN 1-RELATED"/>
    <property type="match status" value="1"/>
</dbReference>
<dbReference type="HAMAP" id="MF_00454">
    <property type="entry name" value="FluC"/>
    <property type="match status" value="1"/>
</dbReference>
<comment type="subcellular location">
    <subcellularLocation>
        <location evidence="1 12">Cell membrane</location>
        <topology evidence="1 12">Multi-pass membrane protein</topology>
    </subcellularLocation>
</comment>
<evidence type="ECO:0000256" key="7">
    <source>
        <dbReference type="ARBA" id="ARBA00023065"/>
    </source>
</evidence>
<keyword evidence="7 12" id="KW-0406">Ion transport</keyword>
<dbReference type="GO" id="GO:0005886">
    <property type="term" value="C:plasma membrane"/>
    <property type="evidence" value="ECO:0007669"/>
    <property type="project" value="UniProtKB-SubCell"/>
</dbReference>
<reference evidence="13" key="1">
    <citation type="submission" date="2022-03" db="EMBL/GenBank/DDBJ databases">
        <title>Fererhizobium litorale gen. nov., sp. nov., isolated from sandy sediments of the Sea of Japan seashore.</title>
        <authorList>
            <person name="Romanenko L."/>
            <person name="Kurilenko V."/>
            <person name="Otstavnykh N."/>
            <person name="Svetashev V."/>
            <person name="Tekutyeva L."/>
            <person name="Isaeva M."/>
            <person name="Mikhailov V."/>
        </authorList>
    </citation>
    <scope>NUCLEOTIDE SEQUENCE</scope>
    <source>
        <strain evidence="13">KMM 9576</strain>
    </source>
</reference>
<accession>A0AAE3QGL8</accession>
<evidence type="ECO:0000256" key="10">
    <source>
        <dbReference type="ARBA" id="ARBA00035120"/>
    </source>
</evidence>
<feature type="binding site" evidence="12">
    <location>
        <position position="75"/>
    </location>
    <ligand>
        <name>Na(+)</name>
        <dbReference type="ChEBI" id="CHEBI:29101"/>
        <note>structural</note>
    </ligand>
</feature>
<dbReference type="PANTHER" id="PTHR28259:SF1">
    <property type="entry name" value="FLUORIDE EXPORT PROTEIN 1-RELATED"/>
    <property type="match status" value="1"/>
</dbReference>
<evidence type="ECO:0000256" key="4">
    <source>
        <dbReference type="ARBA" id="ARBA00022692"/>
    </source>
</evidence>
<sequence length="125" mass="12958">MFQVLLVALGGAVGSVFRFLVGEATLRLVGHGFPWGTLIVNIVGSFLIGVFAELIVIKFDGSVQVRLFLITGILGGFTTFSAFSLETAALMENGSGLSALGYLALSVGFSLAAVFAGLALMRALV</sequence>
<dbReference type="Pfam" id="PF02537">
    <property type="entry name" value="CRCB"/>
    <property type="match status" value="1"/>
</dbReference>
<feature type="transmembrane region" description="Helical" evidence="12">
    <location>
        <begin position="34"/>
        <end position="55"/>
    </location>
</feature>
<evidence type="ECO:0000256" key="9">
    <source>
        <dbReference type="ARBA" id="ARBA00023303"/>
    </source>
</evidence>